<dbReference type="SMART" id="SM00298">
    <property type="entry name" value="CHROMO"/>
    <property type="match status" value="1"/>
</dbReference>
<dbReference type="GO" id="GO:0031507">
    <property type="term" value="P:heterochromatin formation"/>
    <property type="evidence" value="ECO:0007669"/>
    <property type="project" value="InterPro"/>
</dbReference>
<dbReference type="InterPro" id="IPR023780">
    <property type="entry name" value="Chromo_domain"/>
</dbReference>
<feature type="domain" description="Chromo" evidence="5">
    <location>
        <begin position="205"/>
        <end position="242"/>
    </location>
</feature>
<comment type="subunit">
    <text evidence="2">Component of the NuA4 histone acetyltransferase complex.</text>
</comment>
<dbReference type="GO" id="GO:0005634">
    <property type="term" value="C:nucleus"/>
    <property type="evidence" value="ECO:0007669"/>
    <property type="project" value="UniProtKB-SubCell"/>
</dbReference>
<protein>
    <recommendedName>
        <fullName evidence="5">Chromo domain-containing protein</fullName>
    </recommendedName>
</protein>
<evidence type="ECO:0000256" key="1">
    <source>
        <dbReference type="ARBA" id="ARBA00004123"/>
    </source>
</evidence>
<reference evidence="6" key="1">
    <citation type="submission" date="2020-02" db="EMBL/GenBank/DDBJ databases">
        <authorList>
            <person name="Palmer J.M."/>
        </authorList>
    </citation>
    <scope>NUCLEOTIDE SEQUENCE</scope>
    <source>
        <strain evidence="6">EPUS1.4</strain>
        <tissue evidence="6">Thallus</tissue>
    </source>
</reference>
<evidence type="ECO:0000256" key="2">
    <source>
        <dbReference type="ARBA" id="ARBA00011353"/>
    </source>
</evidence>
<keyword evidence="7" id="KW-1185">Reference proteome</keyword>
<dbReference type="PROSITE" id="PS00598">
    <property type="entry name" value="CHROMO_1"/>
    <property type="match status" value="1"/>
</dbReference>
<dbReference type="Gene3D" id="2.40.50.40">
    <property type="match status" value="1"/>
</dbReference>
<dbReference type="AlphaFoldDB" id="A0A8H7A956"/>
<gene>
    <name evidence="6" type="ORF">GJ744_005001</name>
</gene>
<comment type="caution">
    <text evidence="6">The sequence shown here is derived from an EMBL/GenBank/DDBJ whole genome shotgun (WGS) entry which is preliminary data.</text>
</comment>
<feature type="compositionally biased region" description="Basic and acidic residues" evidence="4">
    <location>
        <begin position="1"/>
        <end position="11"/>
    </location>
</feature>
<dbReference type="SUPFAM" id="SSF54160">
    <property type="entry name" value="Chromo domain-like"/>
    <property type="match status" value="1"/>
</dbReference>
<evidence type="ECO:0000313" key="7">
    <source>
        <dbReference type="Proteomes" id="UP000606974"/>
    </source>
</evidence>
<feature type="region of interest" description="Disordered" evidence="4">
    <location>
        <begin position="1"/>
        <end position="22"/>
    </location>
</feature>
<keyword evidence="3" id="KW-0539">Nucleus</keyword>
<dbReference type="EMBL" id="JAACFV010000214">
    <property type="protein sequence ID" value="KAF7502846.1"/>
    <property type="molecule type" value="Genomic_DNA"/>
</dbReference>
<dbReference type="OrthoDB" id="3524686at2759"/>
<dbReference type="Proteomes" id="UP000606974">
    <property type="component" value="Unassembled WGS sequence"/>
</dbReference>
<sequence length="270" mass="30333">MPDWITDRNESAVETPPSSVCTDTTENIDPLLLASTATPDQTTIHDFIDGDDFIGINEGKRHLLEEDFSVEDAAVIQKRFVAEETISEGNFSSIKLAEEWTSVALDIGDMETKQQRCDTFDAPANLKDTPLGPAPPGSSAASGNKYPPDSRLLFNSTLPQSRCIDSNSVQFVTESQDDGYPPPASVQEIQDIDPSVAVDPDDRQFLVERLVRKRVRRKRVQYLVKWQGYPENENTWEDEKDIHRGLIEIFTAQERFKDSERQSSGLIRLS</sequence>
<name>A0A8H7A956_9EURO</name>
<evidence type="ECO:0000256" key="3">
    <source>
        <dbReference type="ARBA" id="ARBA00023242"/>
    </source>
</evidence>
<dbReference type="PANTHER" id="PTHR47240">
    <property type="entry name" value="CHROMO DOMAIN-CONTAINING PROTEIN LHP1"/>
    <property type="match status" value="1"/>
</dbReference>
<feature type="region of interest" description="Disordered" evidence="4">
    <location>
        <begin position="122"/>
        <end position="151"/>
    </location>
</feature>
<dbReference type="InterPro" id="IPR044251">
    <property type="entry name" value="LHP1-like"/>
</dbReference>
<proteinExistence type="predicted"/>
<dbReference type="InterPro" id="IPR000953">
    <property type="entry name" value="Chromo/chromo_shadow_dom"/>
</dbReference>
<evidence type="ECO:0000256" key="4">
    <source>
        <dbReference type="SAM" id="MobiDB-lite"/>
    </source>
</evidence>
<comment type="subcellular location">
    <subcellularLocation>
        <location evidence="1">Nucleus</location>
    </subcellularLocation>
</comment>
<dbReference type="Pfam" id="PF00385">
    <property type="entry name" value="Chromo"/>
    <property type="match status" value="1"/>
</dbReference>
<evidence type="ECO:0000259" key="5">
    <source>
        <dbReference type="PROSITE" id="PS50013"/>
    </source>
</evidence>
<organism evidence="6 7">
    <name type="scientific">Endocarpon pusillum</name>
    <dbReference type="NCBI Taxonomy" id="364733"/>
    <lineage>
        <taxon>Eukaryota</taxon>
        <taxon>Fungi</taxon>
        <taxon>Dikarya</taxon>
        <taxon>Ascomycota</taxon>
        <taxon>Pezizomycotina</taxon>
        <taxon>Eurotiomycetes</taxon>
        <taxon>Chaetothyriomycetidae</taxon>
        <taxon>Verrucariales</taxon>
        <taxon>Verrucariaceae</taxon>
        <taxon>Endocarpon</taxon>
    </lineage>
</organism>
<evidence type="ECO:0000313" key="6">
    <source>
        <dbReference type="EMBL" id="KAF7502846.1"/>
    </source>
</evidence>
<accession>A0A8H7A956</accession>
<dbReference type="PANTHER" id="PTHR47240:SF2">
    <property type="entry name" value="CHROMO DOMAIN-CONTAINING PROTEIN LHP1"/>
    <property type="match status" value="1"/>
</dbReference>
<dbReference type="InterPro" id="IPR016197">
    <property type="entry name" value="Chromo-like_dom_sf"/>
</dbReference>
<dbReference type="PROSITE" id="PS50013">
    <property type="entry name" value="CHROMO_2"/>
    <property type="match status" value="1"/>
</dbReference>
<dbReference type="InterPro" id="IPR023779">
    <property type="entry name" value="Chromodomain_CS"/>
</dbReference>